<dbReference type="PANTHER" id="PTHR43591">
    <property type="entry name" value="METHYLTRANSFERASE"/>
    <property type="match status" value="1"/>
</dbReference>
<accession>A0A7W8A734</accession>
<reference evidence="2 3" key="1">
    <citation type="submission" date="2020-08" db="EMBL/GenBank/DDBJ databases">
        <title>Genomic Encyclopedia of Type Strains, Phase IV (KMG-IV): sequencing the most valuable type-strain genomes for metagenomic binning, comparative biology and taxonomic classification.</title>
        <authorList>
            <person name="Goeker M."/>
        </authorList>
    </citation>
    <scope>NUCLEOTIDE SEQUENCE [LARGE SCALE GENOMIC DNA]</scope>
    <source>
        <strain evidence="2 3">DSM 45385</strain>
    </source>
</reference>
<feature type="domain" description="Methyltransferase type 11" evidence="1">
    <location>
        <begin position="41"/>
        <end position="122"/>
    </location>
</feature>
<dbReference type="CDD" id="cd02440">
    <property type="entry name" value="AdoMet_MTases"/>
    <property type="match status" value="1"/>
</dbReference>
<keyword evidence="3" id="KW-1185">Reference proteome</keyword>
<keyword evidence="2" id="KW-0489">Methyltransferase</keyword>
<sequence length="217" mass="23735">MSVPRDYDVNPRRFALGSRSPAARALYVRLAERLRPFARVLDVGCGDGNLRAESPQVVGLDGSMTMLRAHPAPRVMGEAAALPFRDGCFDAVTAVNMLYHLPDPLLAIREARRVLRPGGLFVAVTRSRADSPELAEVWRPAATTFDAEEAPALVGEVFERVEVESWDAPLVTLGDRAAVRDYLVTRFVEPADAGERASRVRTPLTLTKRGAYVYGSS</sequence>
<dbReference type="Gene3D" id="3.40.50.150">
    <property type="entry name" value="Vaccinia Virus protein VP39"/>
    <property type="match status" value="1"/>
</dbReference>
<organism evidence="2 3">
    <name type="scientific">Nonomuraea endophytica</name>
    <dbReference type="NCBI Taxonomy" id="714136"/>
    <lineage>
        <taxon>Bacteria</taxon>
        <taxon>Bacillati</taxon>
        <taxon>Actinomycetota</taxon>
        <taxon>Actinomycetes</taxon>
        <taxon>Streptosporangiales</taxon>
        <taxon>Streptosporangiaceae</taxon>
        <taxon>Nonomuraea</taxon>
    </lineage>
</organism>
<dbReference type="GO" id="GO:0008757">
    <property type="term" value="F:S-adenosylmethionine-dependent methyltransferase activity"/>
    <property type="evidence" value="ECO:0007669"/>
    <property type="project" value="InterPro"/>
</dbReference>
<proteinExistence type="predicted"/>
<evidence type="ECO:0000313" key="2">
    <source>
        <dbReference type="EMBL" id="MBB5080790.1"/>
    </source>
</evidence>
<name>A0A7W8A734_9ACTN</name>
<keyword evidence="2" id="KW-0808">Transferase</keyword>
<dbReference type="PANTHER" id="PTHR43591:SF24">
    <property type="entry name" value="2-METHOXY-6-POLYPRENYL-1,4-BENZOQUINOL METHYLASE, MITOCHONDRIAL"/>
    <property type="match status" value="1"/>
</dbReference>
<protein>
    <submittedName>
        <fullName evidence="2">SAM-dependent methyltransferase</fullName>
    </submittedName>
</protein>
<dbReference type="InterPro" id="IPR029063">
    <property type="entry name" value="SAM-dependent_MTases_sf"/>
</dbReference>
<dbReference type="InterPro" id="IPR013216">
    <property type="entry name" value="Methyltransf_11"/>
</dbReference>
<dbReference type="AlphaFoldDB" id="A0A7W8A734"/>
<evidence type="ECO:0000259" key="1">
    <source>
        <dbReference type="Pfam" id="PF08241"/>
    </source>
</evidence>
<evidence type="ECO:0000313" key="3">
    <source>
        <dbReference type="Proteomes" id="UP000568380"/>
    </source>
</evidence>
<dbReference type="Proteomes" id="UP000568380">
    <property type="component" value="Unassembled WGS sequence"/>
</dbReference>
<dbReference type="GO" id="GO:0032259">
    <property type="term" value="P:methylation"/>
    <property type="evidence" value="ECO:0007669"/>
    <property type="project" value="UniProtKB-KW"/>
</dbReference>
<dbReference type="RefSeq" id="WP_221341057.1">
    <property type="nucleotide sequence ID" value="NZ_JACHIN010000009.1"/>
</dbReference>
<dbReference type="SUPFAM" id="SSF53335">
    <property type="entry name" value="S-adenosyl-L-methionine-dependent methyltransferases"/>
    <property type="match status" value="1"/>
</dbReference>
<dbReference type="Pfam" id="PF08241">
    <property type="entry name" value="Methyltransf_11"/>
    <property type="match status" value="1"/>
</dbReference>
<dbReference type="EMBL" id="JACHIN010000009">
    <property type="protein sequence ID" value="MBB5080790.1"/>
    <property type="molecule type" value="Genomic_DNA"/>
</dbReference>
<gene>
    <name evidence="2" type="ORF">HNR40_006279</name>
</gene>
<comment type="caution">
    <text evidence="2">The sequence shown here is derived from an EMBL/GenBank/DDBJ whole genome shotgun (WGS) entry which is preliminary data.</text>
</comment>